<dbReference type="SUPFAM" id="SSF82153">
    <property type="entry name" value="FAS1 domain"/>
    <property type="match status" value="2"/>
</dbReference>
<keyword evidence="1" id="KW-1133">Transmembrane helix</keyword>
<dbReference type="OMA" id="QIRINIY"/>
<feature type="transmembrane region" description="Helical" evidence="1">
    <location>
        <begin position="57"/>
        <end position="78"/>
    </location>
</feature>
<dbReference type="GeneID" id="755508"/>
<organism evidence="3 4">
    <name type="scientific">Strongylocentrotus purpuratus</name>
    <name type="common">Purple sea urchin</name>
    <dbReference type="NCBI Taxonomy" id="7668"/>
    <lineage>
        <taxon>Eukaryota</taxon>
        <taxon>Metazoa</taxon>
        <taxon>Echinodermata</taxon>
        <taxon>Eleutherozoa</taxon>
        <taxon>Echinozoa</taxon>
        <taxon>Echinoidea</taxon>
        <taxon>Euechinoidea</taxon>
        <taxon>Echinacea</taxon>
        <taxon>Camarodonta</taxon>
        <taxon>Echinidea</taxon>
        <taxon>Strongylocentrotidae</taxon>
        <taxon>Strongylocentrotus</taxon>
    </lineage>
</organism>
<keyword evidence="1" id="KW-0472">Membrane</keyword>
<dbReference type="PROSITE" id="PS50213">
    <property type="entry name" value="FAS1"/>
    <property type="match status" value="2"/>
</dbReference>
<reference evidence="3" key="2">
    <citation type="submission" date="2021-01" db="UniProtKB">
        <authorList>
            <consortium name="EnsemblMetazoa"/>
        </authorList>
    </citation>
    <scope>IDENTIFICATION</scope>
</reference>
<feature type="domain" description="FAS1" evidence="2">
    <location>
        <begin position="113"/>
        <end position="249"/>
    </location>
</feature>
<dbReference type="InterPro" id="IPR000782">
    <property type="entry name" value="FAS1_domain"/>
</dbReference>
<reference evidence="4" key="1">
    <citation type="submission" date="2015-02" db="EMBL/GenBank/DDBJ databases">
        <title>Genome sequencing for Strongylocentrotus purpuratus.</title>
        <authorList>
            <person name="Murali S."/>
            <person name="Liu Y."/>
            <person name="Vee V."/>
            <person name="English A."/>
            <person name="Wang M."/>
            <person name="Skinner E."/>
            <person name="Han Y."/>
            <person name="Muzny D.M."/>
            <person name="Worley K.C."/>
            <person name="Gibbs R.A."/>
        </authorList>
    </citation>
    <scope>NUCLEOTIDE SEQUENCE</scope>
</reference>
<protein>
    <recommendedName>
        <fullName evidence="2">FAS1 domain-containing protein</fullName>
    </recommendedName>
</protein>
<dbReference type="GO" id="GO:0007155">
    <property type="term" value="P:cell adhesion"/>
    <property type="evidence" value="ECO:0000318"/>
    <property type="project" value="GO_Central"/>
</dbReference>
<dbReference type="SMART" id="SM00554">
    <property type="entry name" value="FAS1"/>
    <property type="match status" value="2"/>
</dbReference>
<dbReference type="GO" id="GO:0005615">
    <property type="term" value="C:extracellular space"/>
    <property type="evidence" value="ECO:0000318"/>
    <property type="project" value="GO_Central"/>
</dbReference>
<dbReference type="EnsemblMetazoa" id="XM_030999741">
    <property type="protein sequence ID" value="XP_030855601"/>
    <property type="gene ID" value="LOC755508"/>
</dbReference>
<evidence type="ECO:0000313" key="4">
    <source>
        <dbReference type="Proteomes" id="UP000007110"/>
    </source>
</evidence>
<dbReference type="Pfam" id="PF02469">
    <property type="entry name" value="Fasciclin"/>
    <property type="match status" value="2"/>
</dbReference>
<dbReference type="OrthoDB" id="286301at2759"/>
<proteinExistence type="predicted"/>
<accession>A0A7M7PTP3</accession>
<dbReference type="InParanoid" id="A0A7M7PTP3"/>
<dbReference type="PANTHER" id="PTHR10900:SF124">
    <property type="entry name" value="FI05614P"/>
    <property type="match status" value="1"/>
</dbReference>
<dbReference type="InterPro" id="IPR050904">
    <property type="entry name" value="Adhesion/Biosynth-related"/>
</dbReference>
<sequence length="401" mass="44275">MRGIHQVSVIFWYERAKRGYKYGAWISSPHLVSSGSRLVERLSVSLPDYQATNSSTMHSVVVFLAVLVGAAVASPMILSPDDVKQQNRDISATEYLKRIFEHSPKLLYSPIDVSSQGDVIDMLPALGLNEAALIAEQVNLRQILLELSSVTLCLPTDEAVRRWREELPNTLKPDLASLKQLVKAWIIPGMIRSTDISNNQKVQSLNGAKLRFNVYNEVKKQIVTVNGARIIDADKMASNGIIQVVDKVIFPLPVGNVIETVVDNQAFSIIVDLLKQAGLEEELQVSDPVTVLVPTNSAFRALPSGVLDDLKREKSKLQNLLKYHVISDIRYSASLSSGQRIMASQGDEISVSIENGKIILNKAQDRSEASRVIQADIPTTNGVIHVIDQVLIPSQKHYVLV</sequence>
<feature type="domain" description="FAS1" evidence="2">
    <location>
        <begin position="254"/>
        <end position="391"/>
    </location>
</feature>
<dbReference type="FunFam" id="2.30.180.10:FF:000071">
    <property type="entry name" value="Uncharacterized protein"/>
    <property type="match status" value="1"/>
</dbReference>
<dbReference type="AlphaFoldDB" id="A0A7M7PTP3"/>
<dbReference type="Proteomes" id="UP000007110">
    <property type="component" value="Unassembled WGS sequence"/>
</dbReference>
<evidence type="ECO:0000313" key="3">
    <source>
        <dbReference type="EnsemblMetazoa" id="XP_030855601"/>
    </source>
</evidence>
<name>A0A7M7PTP3_STRPU</name>
<dbReference type="Gene3D" id="2.30.180.10">
    <property type="entry name" value="FAS1 domain"/>
    <property type="match status" value="2"/>
</dbReference>
<evidence type="ECO:0000259" key="2">
    <source>
        <dbReference type="PROSITE" id="PS50213"/>
    </source>
</evidence>
<dbReference type="PANTHER" id="PTHR10900">
    <property type="entry name" value="PERIOSTIN-RELATED"/>
    <property type="match status" value="1"/>
</dbReference>
<dbReference type="RefSeq" id="XP_030855601.1">
    <property type="nucleotide sequence ID" value="XM_030999741.1"/>
</dbReference>
<dbReference type="FunFam" id="2.30.180.10:FF:000079">
    <property type="entry name" value="Chromosome 1, whole genome shotgun sequence"/>
    <property type="match status" value="1"/>
</dbReference>
<keyword evidence="1" id="KW-0812">Transmembrane</keyword>
<dbReference type="InterPro" id="IPR036378">
    <property type="entry name" value="FAS1_dom_sf"/>
</dbReference>
<dbReference type="GO" id="GO:0030198">
    <property type="term" value="P:extracellular matrix organization"/>
    <property type="evidence" value="ECO:0000318"/>
    <property type="project" value="GO_Central"/>
</dbReference>
<evidence type="ECO:0000256" key="1">
    <source>
        <dbReference type="SAM" id="Phobius"/>
    </source>
</evidence>
<dbReference type="GO" id="GO:0050839">
    <property type="term" value="F:cell adhesion molecule binding"/>
    <property type="evidence" value="ECO:0000318"/>
    <property type="project" value="GO_Central"/>
</dbReference>
<keyword evidence="4" id="KW-1185">Reference proteome</keyword>
<dbReference type="GO" id="GO:0031012">
    <property type="term" value="C:extracellular matrix"/>
    <property type="evidence" value="ECO:0000318"/>
    <property type="project" value="GO_Central"/>
</dbReference>